<evidence type="ECO:0000313" key="2">
    <source>
        <dbReference type="EMBL" id="GBN62755.1"/>
    </source>
</evidence>
<dbReference type="OrthoDB" id="6435573at2759"/>
<feature type="region of interest" description="Disordered" evidence="1">
    <location>
        <begin position="1"/>
        <end position="28"/>
    </location>
</feature>
<proteinExistence type="predicted"/>
<dbReference type="EMBL" id="BGPR01013919">
    <property type="protein sequence ID" value="GBN62825.1"/>
    <property type="molecule type" value="Genomic_DNA"/>
</dbReference>
<dbReference type="PANTHER" id="PTHR46060">
    <property type="entry name" value="MARINER MOS1 TRANSPOSASE-LIKE PROTEIN"/>
    <property type="match status" value="1"/>
</dbReference>
<feature type="non-terminal residue" evidence="3">
    <location>
        <position position="1"/>
    </location>
</feature>
<dbReference type="InterPro" id="IPR036397">
    <property type="entry name" value="RNaseH_sf"/>
</dbReference>
<dbReference type="Gene3D" id="3.30.420.10">
    <property type="entry name" value="Ribonuclease H-like superfamily/Ribonuclease H"/>
    <property type="match status" value="1"/>
</dbReference>
<evidence type="ECO:0000313" key="4">
    <source>
        <dbReference type="Proteomes" id="UP000499080"/>
    </source>
</evidence>
<feature type="compositionally biased region" description="Acidic residues" evidence="1">
    <location>
        <begin position="10"/>
        <end position="20"/>
    </location>
</feature>
<dbReference type="PANTHER" id="PTHR46060:SF1">
    <property type="entry name" value="MARINER MOS1 TRANSPOSASE-LIKE PROTEIN"/>
    <property type="match status" value="1"/>
</dbReference>
<sequence>CSDAPPSDGTPDDERPEESLDPPPKKKVNFPYVHNTLDTFIRKIDSSLNSPYLTPNDFHLFLKLRKFLGGKRFVSDEELENAVSTWLNELAAEKYHMGVRKLVNRYGKCLNVGGDYVEK</sequence>
<evidence type="ECO:0000256" key="1">
    <source>
        <dbReference type="SAM" id="MobiDB-lite"/>
    </source>
</evidence>
<comment type="caution">
    <text evidence="3">The sequence shown here is derived from an EMBL/GenBank/DDBJ whole genome shotgun (WGS) entry which is preliminary data.</text>
</comment>
<dbReference type="InterPro" id="IPR052709">
    <property type="entry name" value="Transposase-MT_Hybrid"/>
</dbReference>
<evidence type="ECO:0000313" key="3">
    <source>
        <dbReference type="EMBL" id="GBN62825.1"/>
    </source>
</evidence>
<organism evidence="3 4">
    <name type="scientific">Araneus ventricosus</name>
    <name type="common">Orbweaver spider</name>
    <name type="synonym">Epeira ventricosa</name>
    <dbReference type="NCBI Taxonomy" id="182803"/>
    <lineage>
        <taxon>Eukaryota</taxon>
        <taxon>Metazoa</taxon>
        <taxon>Ecdysozoa</taxon>
        <taxon>Arthropoda</taxon>
        <taxon>Chelicerata</taxon>
        <taxon>Arachnida</taxon>
        <taxon>Araneae</taxon>
        <taxon>Araneomorphae</taxon>
        <taxon>Entelegynae</taxon>
        <taxon>Araneoidea</taxon>
        <taxon>Araneidae</taxon>
        <taxon>Araneus</taxon>
    </lineage>
</organism>
<dbReference type="EMBL" id="BGPR01013905">
    <property type="protein sequence ID" value="GBN62755.1"/>
    <property type="molecule type" value="Genomic_DNA"/>
</dbReference>
<dbReference type="AlphaFoldDB" id="A0A4Y2QHS1"/>
<reference evidence="3 4" key="1">
    <citation type="journal article" date="2019" name="Sci. Rep.">
        <title>Orb-weaving spider Araneus ventricosus genome elucidates the spidroin gene catalogue.</title>
        <authorList>
            <person name="Kono N."/>
            <person name="Nakamura H."/>
            <person name="Ohtoshi R."/>
            <person name="Moran D.A.P."/>
            <person name="Shinohara A."/>
            <person name="Yoshida Y."/>
            <person name="Fujiwara M."/>
            <person name="Mori M."/>
            <person name="Tomita M."/>
            <person name="Arakawa K."/>
        </authorList>
    </citation>
    <scope>NUCLEOTIDE SEQUENCE [LARGE SCALE GENOMIC DNA]</scope>
</reference>
<accession>A0A4Y2QHS1</accession>
<name>A0A4Y2QHS1_ARAVE</name>
<gene>
    <name evidence="3" type="ORF">AVEN_160010_1</name>
    <name evidence="2" type="ORF">AVEN_252124_1</name>
</gene>
<dbReference type="Proteomes" id="UP000499080">
    <property type="component" value="Unassembled WGS sequence"/>
</dbReference>
<keyword evidence="4" id="KW-1185">Reference proteome</keyword>
<dbReference type="GO" id="GO:0003676">
    <property type="term" value="F:nucleic acid binding"/>
    <property type="evidence" value="ECO:0007669"/>
    <property type="project" value="InterPro"/>
</dbReference>
<protein>
    <recommendedName>
        <fullName evidence="5">Histone-lysine N-methyltransferase SETMAR</fullName>
    </recommendedName>
</protein>
<evidence type="ECO:0008006" key="5">
    <source>
        <dbReference type="Google" id="ProtNLM"/>
    </source>
</evidence>